<comment type="caution">
    <text evidence="2">The sequence shown here is derived from an EMBL/GenBank/DDBJ whole genome shotgun (WGS) entry which is preliminary data.</text>
</comment>
<proteinExistence type="predicted"/>
<protein>
    <submittedName>
        <fullName evidence="2">YcxB family protein</fullName>
    </submittedName>
</protein>
<dbReference type="Pfam" id="PF14317">
    <property type="entry name" value="YcxB"/>
    <property type="match status" value="1"/>
</dbReference>
<gene>
    <name evidence="2" type="ORF">ISP13_13725</name>
</gene>
<name>A0ABW8IXD1_9GAMM</name>
<reference evidence="2 3" key="1">
    <citation type="submission" date="2020-10" db="EMBL/GenBank/DDBJ databases">
        <title>Phylogeny of dyella-like bacteria.</title>
        <authorList>
            <person name="Fu J."/>
        </authorList>
    </citation>
    <scope>NUCLEOTIDE SEQUENCE [LARGE SCALE GENOMIC DNA]</scope>
    <source>
        <strain evidence="2 3">DHOB07</strain>
    </source>
</reference>
<keyword evidence="3" id="KW-1185">Reference proteome</keyword>
<feature type="domain" description="YcxB-like C-terminal" evidence="1">
    <location>
        <begin position="4"/>
        <end position="36"/>
    </location>
</feature>
<sequence length="61" mass="6867">MRVSKEFAFLFTSARAIFVVPRRTFSEADEQAFLALVASRSTRSDLRAWGTGKIEGKNERG</sequence>
<evidence type="ECO:0000313" key="2">
    <source>
        <dbReference type="EMBL" id="MFK2874598.1"/>
    </source>
</evidence>
<evidence type="ECO:0000259" key="1">
    <source>
        <dbReference type="Pfam" id="PF14317"/>
    </source>
</evidence>
<accession>A0ABW8IXD1</accession>
<dbReference type="InterPro" id="IPR025588">
    <property type="entry name" value="YcxB-like_C"/>
</dbReference>
<organism evidence="2 3">
    <name type="scientific">Dyella lipolytica</name>
    <dbReference type="NCBI Taxonomy" id="1867835"/>
    <lineage>
        <taxon>Bacteria</taxon>
        <taxon>Pseudomonadati</taxon>
        <taxon>Pseudomonadota</taxon>
        <taxon>Gammaproteobacteria</taxon>
        <taxon>Lysobacterales</taxon>
        <taxon>Rhodanobacteraceae</taxon>
        <taxon>Dyella</taxon>
    </lineage>
</organism>
<evidence type="ECO:0000313" key="3">
    <source>
        <dbReference type="Proteomes" id="UP001620405"/>
    </source>
</evidence>
<dbReference type="EMBL" id="JADIKG010000012">
    <property type="protein sequence ID" value="MFK2874598.1"/>
    <property type="molecule type" value="Genomic_DNA"/>
</dbReference>
<dbReference type="Proteomes" id="UP001620405">
    <property type="component" value="Unassembled WGS sequence"/>
</dbReference>